<dbReference type="Pfam" id="PF11221">
    <property type="entry name" value="Med21"/>
    <property type="match status" value="1"/>
</dbReference>
<dbReference type="Gene3D" id="6.10.280.10">
    <property type="entry name" value="Mediator complex, subunit Med21"/>
    <property type="match status" value="1"/>
</dbReference>
<keyword evidence="7 8" id="KW-0539">Nucleus</keyword>
<dbReference type="GO" id="GO:0003712">
    <property type="term" value="F:transcription coregulator activity"/>
    <property type="evidence" value="ECO:0007669"/>
    <property type="project" value="TreeGrafter"/>
</dbReference>
<comment type="subcellular location">
    <subcellularLocation>
        <location evidence="1 8">Nucleus</location>
    </subcellularLocation>
</comment>
<comment type="caution">
    <text evidence="9">The sequence shown here is derived from an EMBL/GenBank/DDBJ whole genome shotgun (WGS) entry which is preliminary data.</text>
</comment>
<evidence type="ECO:0000256" key="5">
    <source>
        <dbReference type="ARBA" id="ARBA00023159"/>
    </source>
</evidence>
<dbReference type="PANTHER" id="PTHR13381:SF0">
    <property type="entry name" value="MEDIATOR OF RNA POLYMERASE II TRANSCRIPTION SUBUNIT 21"/>
    <property type="match status" value="1"/>
</dbReference>
<accession>A0AAD7MJ68</accession>
<dbReference type="Proteomes" id="UP001215280">
    <property type="component" value="Unassembled WGS sequence"/>
</dbReference>
<organism evidence="9 10">
    <name type="scientific">Mycena maculata</name>
    <dbReference type="NCBI Taxonomy" id="230809"/>
    <lineage>
        <taxon>Eukaryota</taxon>
        <taxon>Fungi</taxon>
        <taxon>Dikarya</taxon>
        <taxon>Basidiomycota</taxon>
        <taxon>Agaricomycotina</taxon>
        <taxon>Agaricomycetes</taxon>
        <taxon>Agaricomycetidae</taxon>
        <taxon>Agaricales</taxon>
        <taxon>Marasmiineae</taxon>
        <taxon>Mycenaceae</taxon>
        <taxon>Mycena</taxon>
    </lineage>
</organism>
<comment type="similarity">
    <text evidence="2 8">Belongs to the Mediator complex subunit 21 family.</text>
</comment>
<reference evidence="9" key="1">
    <citation type="submission" date="2023-03" db="EMBL/GenBank/DDBJ databases">
        <title>Massive genome expansion in bonnet fungi (Mycena s.s.) driven by repeated elements and novel gene families across ecological guilds.</title>
        <authorList>
            <consortium name="Lawrence Berkeley National Laboratory"/>
            <person name="Harder C.B."/>
            <person name="Miyauchi S."/>
            <person name="Viragh M."/>
            <person name="Kuo A."/>
            <person name="Thoen E."/>
            <person name="Andreopoulos B."/>
            <person name="Lu D."/>
            <person name="Skrede I."/>
            <person name="Drula E."/>
            <person name="Henrissat B."/>
            <person name="Morin E."/>
            <person name="Kohler A."/>
            <person name="Barry K."/>
            <person name="LaButti K."/>
            <person name="Morin E."/>
            <person name="Salamov A."/>
            <person name="Lipzen A."/>
            <person name="Mereny Z."/>
            <person name="Hegedus B."/>
            <person name="Baldrian P."/>
            <person name="Stursova M."/>
            <person name="Weitz H."/>
            <person name="Taylor A."/>
            <person name="Grigoriev I.V."/>
            <person name="Nagy L.G."/>
            <person name="Martin F."/>
            <person name="Kauserud H."/>
        </authorList>
    </citation>
    <scope>NUCLEOTIDE SEQUENCE</scope>
    <source>
        <strain evidence="9">CBHHK188m</strain>
    </source>
</reference>
<protein>
    <recommendedName>
        <fullName evidence="3 8">Mediator of RNA polymerase II transcription subunit 21</fullName>
    </recommendedName>
</protein>
<evidence type="ECO:0000256" key="6">
    <source>
        <dbReference type="ARBA" id="ARBA00023163"/>
    </source>
</evidence>
<dbReference type="InterPro" id="IPR037212">
    <property type="entry name" value="Med7/Med21-like"/>
</dbReference>
<evidence type="ECO:0000256" key="2">
    <source>
        <dbReference type="ARBA" id="ARBA00005770"/>
    </source>
</evidence>
<keyword evidence="6 8" id="KW-0804">Transcription</keyword>
<dbReference type="InterPro" id="IPR021384">
    <property type="entry name" value="Mediator_Med21"/>
</dbReference>
<comment type="function">
    <text evidence="8">Component of the Mediator complex, a coactivator involved in the regulated transcription of nearly all RNA polymerase II-dependent genes. Mediator functions as a bridge to convey information from gene-specific regulatory proteins to the basal RNA polymerase II transcription machinery. Mediator is recruited to promoters by direct interactions with regulatory proteins and serves as a scaffold for the assembly of a functional preinitiation complex with RNA polymerase II and the general transcription factors.</text>
</comment>
<dbReference type="AlphaFoldDB" id="A0AAD7MJ68"/>
<evidence type="ECO:0000256" key="1">
    <source>
        <dbReference type="ARBA" id="ARBA00004123"/>
    </source>
</evidence>
<proteinExistence type="inferred from homology"/>
<dbReference type="GO" id="GO:0006357">
    <property type="term" value="P:regulation of transcription by RNA polymerase II"/>
    <property type="evidence" value="ECO:0007669"/>
    <property type="project" value="TreeGrafter"/>
</dbReference>
<evidence type="ECO:0000313" key="10">
    <source>
        <dbReference type="Proteomes" id="UP001215280"/>
    </source>
</evidence>
<gene>
    <name evidence="9" type="ORF">DFH07DRAFT_859910</name>
</gene>
<evidence type="ECO:0000313" key="9">
    <source>
        <dbReference type="EMBL" id="KAJ7718765.1"/>
    </source>
</evidence>
<keyword evidence="5 8" id="KW-0010">Activator</keyword>
<sequence>MLQELSHMDRITQLPDGTQQLLTIMSRTITYLARQFHPMNKKELVTDVIVKAKQVEYLIKSLPEPEREEEQAKRLRALDEEMTVANDAYIQAVARSKDLHVQITDVLRLIPETDTGLVDMLH</sequence>
<dbReference type="GO" id="GO:0016592">
    <property type="term" value="C:mediator complex"/>
    <property type="evidence" value="ECO:0007669"/>
    <property type="project" value="UniProtKB-UniRule"/>
</dbReference>
<keyword evidence="4 8" id="KW-0805">Transcription regulation</keyword>
<keyword evidence="10" id="KW-1185">Reference proteome</keyword>
<evidence type="ECO:0000256" key="7">
    <source>
        <dbReference type="ARBA" id="ARBA00023242"/>
    </source>
</evidence>
<dbReference type="PANTHER" id="PTHR13381">
    <property type="entry name" value="RNA POLYMERASE II HOLOENZYME COMPONENT SRB7"/>
    <property type="match status" value="1"/>
</dbReference>
<evidence type="ECO:0000256" key="8">
    <source>
        <dbReference type="RuleBase" id="RU366036"/>
    </source>
</evidence>
<evidence type="ECO:0000256" key="4">
    <source>
        <dbReference type="ARBA" id="ARBA00023015"/>
    </source>
</evidence>
<comment type="subunit">
    <text evidence="8">Component of the Mediator complex.</text>
</comment>
<dbReference type="SUPFAM" id="SSF140718">
    <property type="entry name" value="Mediator hinge subcomplex-like"/>
    <property type="match status" value="1"/>
</dbReference>
<dbReference type="EMBL" id="JARJLG010000300">
    <property type="protein sequence ID" value="KAJ7718765.1"/>
    <property type="molecule type" value="Genomic_DNA"/>
</dbReference>
<name>A0AAD7MJ68_9AGAR</name>
<evidence type="ECO:0000256" key="3">
    <source>
        <dbReference type="ARBA" id="ARBA00019691"/>
    </source>
</evidence>